<gene>
    <name evidence="3" type="ORF">M0G41_12985</name>
</gene>
<feature type="region of interest" description="Disordered" evidence="1">
    <location>
        <begin position="168"/>
        <end position="230"/>
    </location>
</feature>
<dbReference type="Proteomes" id="UP001431449">
    <property type="component" value="Unassembled WGS sequence"/>
</dbReference>
<name>A0ABT0GJ50_9GAMM</name>
<accession>A0ABT0GJ50</accession>
<comment type="caution">
    <text evidence="3">The sequence shown here is derived from an EMBL/GenBank/DDBJ whole genome shotgun (WGS) entry which is preliminary data.</text>
</comment>
<evidence type="ECO:0000256" key="1">
    <source>
        <dbReference type="SAM" id="MobiDB-lite"/>
    </source>
</evidence>
<reference evidence="3" key="1">
    <citation type="submission" date="2022-04" db="EMBL/GenBank/DDBJ databases">
        <title>Lysobacter sp. CAU 1642 isolated from sea sand.</title>
        <authorList>
            <person name="Kim W."/>
        </authorList>
    </citation>
    <scope>NUCLEOTIDE SEQUENCE</scope>
    <source>
        <strain evidence="3">CAU 1642</strain>
    </source>
</reference>
<keyword evidence="2" id="KW-0812">Transmembrane</keyword>
<evidence type="ECO:0000313" key="4">
    <source>
        <dbReference type="Proteomes" id="UP001431449"/>
    </source>
</evidence>
<dbReference type="RefSeq" id="WP_248210083.1">
    <property type="nucleotide sequence ID" value="NZ_JALNMH010000010.1"/>
</dbReference>
<dbReference type="EMBL" id="JALNMH010000010">
    <property type="protein sequence ID" value="MCK7594581.1"/>
    <property type="molecule type" value="Genomic_DNA"/>
</dbReference>
<evidence type="ECO:0000256" key="2">
    <source>
        <dbReference type="SAM" id="Phobius"/>
    </source>
</evidence>
<protein>
    <recommendedName>
        <fullName evidence="5">General secretion pathway protein N</fullName>
    </recommendedName>
</protein>
<organism evidence="3 4">
    <name type="scientific">Pseudomarimonas salicorniae</name>
    <dbReference type="NCBI Taxonomy" id="2933270"/>
    <lineage>
        <taxon>Bacteria</taxon>
        <taxon>Pseudomonadati</taxon>
        <taxon>Pseudomonadota</taxon>
        <taxon>Gammaproteobacteria</taxon>
        <taxon>Lysobacterales</taxon>
        <taxon>Lysobacteraceae</taxon>
        <taxon>Pseudomarimonas</taxon>
    </lineage>
</organism>
<evidence type="ECO:0000313" key="3">
    <source>
        <dbReference type="EMBL" id="MCK7594581.1"/>
    </source>
</evidence>
<keyword evidence="2" id="KW-1133">Transmembrane helix</keyword>
<evidence type="ECO:0008006" key="5">
    <source>
        <dbReference type="Google" id="ProtNLM"/>
    </source>
</evidence>
<feature type="transmembrane region" description="Helical" evidence="2">
    <location>
        <begin position="7"/>
        <end position="27"/>
    </location>
</feature>
<sequence>MSAANHPLLRVVLAVFGVWSGAVLVAVEGGLGGRWSLHPDAPVDPDQIPEVSLVSGAGGVEGFDAYASIVQRPLFSEDRRPLPADASQGEEAPAPTDVPLNVIVTSIIITADRRIAIVTDPDSKRSQSVSVGAALEGDLSSWKLKELEPRRAVFEGPSGTSTMDLRVFDGQGGEPPTPIVQSAPAPAPTPASPGGEEGGGEKSETPGRPEGAVVVEADSPEARAEQIRRRIEERRRQMREEAERAHAERGQ</sequence>
<keyword evidence="4" id="KW-1185">Reference proteome</keyword>
<proteinExistence type="predicted"/>
<feature type="compositionally biased region" description="Basic and acidic residues" evidence="1">
    <location>
        <begin position="220"/>
        <end position="230"/>
    </location>
</feature>
<keyword evidence="2" id="KW-0472">Membrane</keyword>